<dbReference type="InterPro" id="IPR036188">
    <property type="entry name" value="FAD/NAD-bd_sf"/>
</dbReference>
<name>A0A2T0SG71_9PSEU</name>
<keyword evidence="7 9" id="KW-0503">Monooxygenase</keyword>
<dbReference type="EMBL" id="PVTF01000021">
    <property type="protein sequence ID" value="PRY32418.1"/>
    <property type="molecule type" value="Genomic_DNA"/>
</dbReference>
<dbReference type="RefSeq" id="WP_106196305.1">
    <property type="nucleotide sequence ID" value="NZ_PVTF01000021.1"/>
</dbReference>
<evidence type="ECO:0000313" key="10">
    <source>
        <dbReference type="Proteomes" id="UP000239494"/>
    </source>
</evidence>
<feature type="region of interest" description="Disordered" evidence="8">
    <location>
        <begin position="1"/>
        <end position="38"/>
    </location>
</feature>
<evidence type="ECO:0000313" key="9">
    <source>
        <dbReference type="EMBL" id="PRY32418.1"/>
    </source>
</evidence>
<dbReference type="SUPFAM" id="SSF51905">
    <property type="entry name" value="FAD/NAD(P)-binding domain"/>
    <property type="match status" value="1"/>
</dbReference>
<protein>
    <submittedName>
        <fullName evidence="9">Cyclohexanone monooxygenase</fullName>
    </submittedName>
</protein>
<dbReference type="PANTHER" id="PTHR43098:SF4">
    <property type="entry name" value="BLR3857 PROTEIN"/>
    <property type="match status" value="1"/>
</dbReference>
<keyword evidence="10" id="KW-1185">Reference proteome</keyword>
<keyword evidence="3" id="KW-0285">Flavoprotein</keyword>
<gene>
    <name evidence="9" type="ORF">CLV43_12112</name>
</gene>
<evidence type="ECO:0000256" key="8">
    <source>
        <dbReference type="SAM" id="MobiDB-lite"/>
    </source>
</evidence>
<evidence type="ECO:0000256" key="3">
    <source>
        <dbReference type="ARBA" id="ARBA00022630"/>
    </source>
</evidence>
<keyword evidence="4" id="KW-0274">FAD</keyword>
<dbReference type="Proteomes" id="UP000239494">
    <property type="component" value="Unassembled WGS sequence"/>
</dbReference>
<comment type="similarity">
    <text evidence="2">Belongs to the FAD-binding monooxygenase family.</text>
</comment>
<comment type="cofactor">
    <cofactor evidence="1">
        <name>FAD</name>
        <dbReference type="ChEBI" id="CHEBI:57692"/>
    </cofactor>
</comment>
<reference evidence="9 10" key="1">
    <citation type="submission" date="2018-03" db="EMBL/GenBank/DDBJ databases">
        <title>Genomic Encyclopedia of Archaeal and Bacterial Type Strains, Phase II (KMG-II): from individual species to whole genera.</title>
        <authorList>
            <person name="Goeker M."/>
        </authorList>
    </citation>
    <scope>NUCLEOTIDE SEQUENCE [LARGE SCALE GENOMIC DNA]</scope>
    <source>
        <strain evidence="9 10">DSM 44720</strain>
    </source>
</reference>
<dbReference type="Pfam" id="PF13738">
    <property type="entry name" value="Pyr_redox_3"/>
    <property type="match status" value="1"/>
</dbReference>
<keyword evidence="5" id="KW-0521">NADP</keyword>
<feature type="compositionally biased region" description="Basic and acidic residues" evidence="8">
    <location>
        <begin position="24"/>
        <end position="34"/>
    </location>
</feature>
<accession>A0A2T0SG71</accession>
<evidence type="ECO:0000256" key="4">
    <source>
        <dbReference type="ARBA" id="ARBA00022827"/>
    </source>
</evidence>
<evidence type="ECO:0000256" key="2">
    <source>
        <dbReference type="ARBA" id="ARBA00010139"/>
    </source>
</evidence>
<dbReference type="AlphaFoldDB" id="A0A2T0SG71"/>
<organism evidence="9 10">
    <name type="scientific">Umezawaea tangerina</name>
    <dbReference type="NCBI Taxonomy" id="84725"/>
    <lineage>
        <taxon>Bacteria</taxon>
        <taxon>Bacillati</taxon>
        <taxon>Actinomycetota</taxon>
        <taxon>Actinomycetes</taxon>
        <taxon>Pseudonocardiales</taxon>
        <taxon>Pseudonocardiaceae</taxon>
        <taxon>Umezawaea</taxon>
    </lineage>
</organism>
<dbReference type="OrthoDB" id="5168853at2"/>
<comment type="caution">
    <text evidence="9">The sequence shown here is derived from an EMBL/GenBank/DDBJ whole genome shotgun (WGS) entry which is preliminary data.</text>
</comment>
<proteinExistence type="inferred from homology"/>
<keyword evidence="6" id="KW-0560">Oxidoreductase</keyword>
<evidence type="ECO:0000256" key="7">
    <source>
        <dbReference type="ARBA" id="ARBA00023033"/>
    </source>
</evidence>
<evidence type="ECO:0000256" key="5">
    <source>
        <dbReference type="ARBA" id="ARBA00022857"/>
    </source>
</evidence>
<dbReference type="Gene3D" id="3.50.50.60">
    <property type="entry name" value="FAD/NAD(P)-binding domain"/>
    <property type="match status" value="2"/>
</dbReference>
<evidence type="ECO:0000256" key="6">
    <source>
        <dbReference type="ARBA" id="ARBA00023002"/>
    </source>
</evidence>
<dbReference type="PANTHER" id="PTHR43098">
    <property type="entry name" value="L-ORNITHINE N(5)-MONOOXYGENASE-RELATED"/>
    <property type="match status" value="1"/>
</dbReference>
<dbReference type="GO" id="GO:0016709">
    <property type="term" value="F:oxidoreductase activity, acting on paired donors, with incorporation or reduction of molecular oxygen, NAD(P)H as one donor, and incorporation of one atom of oxygen"/>
    <property type="evidence" value="ECO:0007669"/>
    <property type="project" value="UniProtKB-ARBA"/>
</dbReference>
<dbReference type="InterPro" id="IPR050775">
    <property type="entry name" value="FAD-binding_Monooxygenases"/>
</dbReference>
<evidence type="ECO:0000256" key="1">
    <source>
        <dbReference type="ARBA" id="ARBA00001974"/>
    </source>
</evidence>
<sequence length="608" mass="66243">MDDSAGSGRVPPSGGDPALLRQKYRQERDKRLRPDGNAQYLDVTGDYADFADDPYLEASPGGRPRRARVADVDALVLGGGWSGLQMAVRLDEAGATDFLIVDQAGDFGGVWYWNRYPGVRCDIESYIYMPLLEEVGTVPTEKYAGGPEMLAHARAVGRHYDLYSRALLGTTVTSVAWNEERSRWAVATNRGDLLHARFVTVGTGPLNRPKLPGIKGIESFRGKAFHSSRWDYGVTGGDWSGGLDKLADQRVALIGTGASSVQILPHLAASARHVHLFQRTPATVNARDNRPTDVEWFRGLEPGWQRRRMDNYVEVMAGRPVEVDLVDDAGTEMGKRVAAVARSGPGGAPDPAAVLAVDLGKMEEIRARVAGTVRDEATARSLRPWYGYFCKRPLFSDDYLPAFNSANVTLVDTDGRGVDHVTERGIVFDGVEYEVDLIVYSTGFDAVAYTDKSGGYRLTGRGGVTLGEHWRDGMRSLHGMMTSRFPNLFIIGGVEQAAISMNFPHVASRQAEHVAALVARLLREGVAVAEPTAEAERRWADELARVHVDLSRYEAECTPSYYNNEGALDDRKPTVAGGQHGGGPIGYLAALQEWTAAGADRDLSTTTA</sequence>